<dbReference type="Proteomes" id="UP000283587">
    <property type="component" value="Unassembled WGS sequence"/>
</dbReference>
<feature type="domain" description="Antirepressor protein C-terminal" evidence="1">
    <location>
        <begin position="131"/>
        <end position="233"/>
    </location>
</feature>
<accession>A0A419A4Q7</accession>
<dbReference type="Pfam" id="PF03374">
    <property type="entry name" value="ANT"/>
    <property type="match status" value="1"/>
</dbReference>
<sequence>MQPGLNYKPPSALSAGAGPLTMSSREIADLVQSRHDKVKQSIERLVARGVIVQSPMGDEQDTDAMGRPRITSVYRLDKRSSFVVVAQLSPEFTARLVDRWQQLEDEKASGGFLIPRTFGDALQLAADQARQIDGLREVAEAHERLTGARGSLCITDAAKALGVGPKMLFDWLFHHHWIFRRDGGSGWLGYEAKCAAGLLEHRAATYTRSDGSETVTRQVRVTAKGLSRLAKLINPIAEVTK</sequence>
<dbReference type="InterPro" id="IPR005039">
    <property type="entry name" value="Ant_C"/>
</dbReference>
<organism evidence="2 3">
    <name type="scientific">Paracoccus siganidrum</name>
    <dbReference type="NCBI Taxonomy" id="1276757"/>
    <lineage>
        <taxon>Bacteria</taxon>
        <taxon>Pseudomonadati</taxon>
        <taxon>Pseudomonadota</taxon>
        <taxon>Alphaproteobacteria</taxon>
        <taxon>Rhodobacterales</taxon>
        <taxon>Paracoccaceae</taxon>
        <taxon>Paracoccus</taxon>
    </lineage>
</organism>
<dbReference type="Pfam" id="PF09669">
    <property type="entry name" value="Phage_pRha"/>
    <property type="match status" value="1"/>
</dbReference>
<evidence type="ECO:0000259" key="1">
    <source>
        <dbReference type="Pfam" id="PF03374"/>
    </source>
</evidence>
<name>A0A419A4Q7_9RHOB</name>
<proteinExistence type="predicted"/>
<keyword evidence="2" id="KW-0238">DNA-binding</keyword>
<reference evidence="3" key="1">
    <citation type="submission" date="2018-09" db="EMBL/GenBank/DDBJ databases">
        <title>Paracoccus onubensis nov. sp. a moderate halophilic bacterium isolated from Gruta de las Maravillas (Aracena, Spain).</title>
        <authorList>
            <person name="Jurado V."/>
            <person name="Gutierrez-Patricio S."/>
            <person name="Gonzalez-Pimentel J.L."/>
            <person name="Miller A.Z."/>
            <person name="Laiz L."/>
            <person name="Saiz-Jimenez C."/>
        </authorList>
    </citation>
    <scope>NUCLEOTIDE SEQUENCE [LARGE SCALE GENOMIC DNA]</scope>
    <source>
        <strain evidence="3">DSM 26381</strain>
    </source>
</reference>
<dbReference type="AlphaFoldDB" id="A0A419A4Q7"/>
<evidence type="ECO:0000313" key="2">
    <source>
        <dbReference type="EMBL" id="RJL09453.1"/>
    </source>
</evidence>
<dbReference type="InterPro" id="IPR014054">
    <property type="entry name" value="Phage_regulatory_Rha"/>
</dbReference>
<keyword evidence="3" id="KW-1185">Reference proteome</keyword>
<comment type="caution">
    <text evidence="2">The sequence shown here is derived from an EMBL/GenBank/DDBJ whole genome shotgun (WGS) entry which is preliminary data.</text>
</comment>
<dbReference type="GO" id="GO:0003677">
    <property type="term" value="F:DNA binding"/>
    <property type="evidence" value="ECO:0007669"/>
    <property type="project" value="UniProtKB-KW"/>
</dbReference>
<protein>
    <submittedName>
        <fullName evidence="2">DNA-binding protein</fullName>
    </submittedName>
</protein>
<gene>
    <name evidence="2" type="ORF">D3P05_14930</name>
</gene>
<dbReference type="OrthoDB" id="9808959at2"/>
<evidence type="ECO:0000313" key="3">
    <source>
        <dbReference type="Proteomes" id="UP000283587"/>
    </source>
</evidence>
<dbReference type="EMBL" id="QZEW01000066">
    <property type="protein sequence ID" value="RJL09453.1"/>
    <property type="molecule type" value="Genomic_DNA"/>
</dbReference>